<keyword evidence="13" id="KW-0206">Cytoskeleton</keyword>
<organism evidence="20 21">
    <name type="scientific">Coprinopsis marcescibilis</name>
    <name type="common">Agaric fungus</name>
    <name type="synonym">Psathyrella marcescibilis</name>
    <dbReference type="NCBI Taxonomy" id="230819"/>
    <lineage>
        <taxon>Eukaryota</taxon>
        <taxon>Fungi</taxon>
        <taxon>Dikarya</taxon>
        <taxon>Basidiomycota</taxon>
        <taxon>Agaricomycotina</taxon>
        <taxon>Agaricomycetes</taxon>
        <taxon>Agaricomycetidae</taxon>
        <taxon>Agaricales</taxon>
        <taxon>Agaricineae</taxon>
        <taxon>Psathyrellaceae</taxon>
        <taxon>Coprinopsis</taxon>
    </lineage>
</organism>
<comment type="subcellular location">
    <subcellularLocation>
        <location evidence="3">Chromosome</location>
        <location evidence="3">Centromere</location>
        <location evidence="3">Kinetochore</location>
    </subcellularLocation>
    <subcellularLocation>
        <location evidence="2">Cytoplasm</location>
        <location evidence="2">Cytoskeleton</location>
        <location evidence="2">Spindle</location>
    </subcellularLocation>
    <subcellularLocation>
        <location evidence="1">Nucleus</location>
    </subcellularLocation>
</comment>
<evidence type="ECO:0000256" key="7">
    <source>
        <dbReference type="ARBA" id="ARBA00022618"/>
    </source>
</evidence>
<keyword evidence="7" id="KW-0132">Cell division</keyword>
<feature type="compositionally biased region" description="Polar residues" evidence="19">
    <location>
        <begin position="272"/>
        <end position="292"/>
    </location>
</feature>
<evidence type="ECO:0000256" key="2">
    <source>
        <dbReference type="ARBA" id="ARBA00004186"/>
    </source>
</evidence>
<keyword evidence="10" id="KW-0159">Chromosome partition</keyword>
<name>A0A5C3KNA1_COPMA</name>
<dbReference type="InterPro" id="IPR013960">
    <property type="entry name" value="DASH_Duo1"/>
</dbReference>
<feature type="region of interest" description="Disordered" evidence="19">
    <location>
        <begin position="207"/>
        <end position="316"/>
    </location>
</feature>
<keyword evidence="9" id="KW-0498">Mitosis</keyword>
<dbReference type="OrthoDB" id="5599235at2759"/>
<evidence type="ECO:0000256" key="12">
    <source>
        <dbReference type="ARBA" id="ARBA00023054"/>
    </source>
</evidence>
<keyword evidence="14" id="KW-0539">Nucleus</keyword>
<dbReference type="PANTHER" id="PTHR28216">
    <property type="entry name" value="DASH COMPLEX SUBUNIT DUO1"/>
    <property type="match status" value="1"/>
</dbReference>
<keyword evidence="16" id="KW-0137">Centromere</keyword>
<evidence type="ECO:0000256" key="15">
    <source>
        <dbReference type="ARBA" id="ARBA00023306"/>
    </source>
</evidence>
<evidence type="ECO:0000313" key="20">
    <source>
        <dbReference type="EMBL" id="TFK21969.1"/>
    </source>
</evidence>
<evidence type="ECO:0000256" key="4">
    <source>
        <dbReference type="ARBA" id="ARBA00005366"/>
    </source>
</evidence>
<evidence type="ECO:0000256" key="16">
    <source>
        <dbReference type="ARBA" id="ARBA00023328"/>
    </source>
</evidence>
<evidence type="ECO:0000256" key="3">
    <source>
        <dbReference type="ARBA" id="ARBA00004629"/>
    </source>
</evidence>
<dbReference type="Proteomes" id="UP000307440">
    <property type="component" value="Unassembled WGS sequence"/>
</dbReference>
<protein>
    <recommendedName>
        <fullName evidence="17">DASH complex subunit DUO1</fullName>
    </recommendedName>
    <alternativeName>
        <fullName evidence="18">Outer kinetochore protein DUO1</fullName>
    </alternativeName>
</protein>
<dbReference type="PANTHER" id="PTHR28216:SF1">
    <property type="entry name" value="DASH COMPLEX SUBUNIT DUO1"/>
    <property type="match status" value="1"/>
</dbReference>
<sequence>MSRPTDYSDSGLSFSTMDDSQLLDLSAELPSASNEGDLSLSDLSLDQTIRVPAAPFTLLSKPISRISDEPRTAGIKSSARLADPEEQEQYEEHPRGDEQEDEETSRKRVAKAREEKLQSDLFVLKKLNAAFATFNEALDETGSANQRVAAQLAETDALLNKYVNILSKTEEYARLVFDEGWYGVDADEEQIERERLEEEQRQVQLAQEKELAAQREAEEQERQERERIDREEKERLDHEKRERAATRGGVRGVRGTRASMRGTRAAVPPRPTSSSAVKSRQSVAPGASSSSIPIKRGTARVSTVARGGSTRRPGTS</sequence>
<dbReference type="STRING" id="230819.A0A5C3KNA1"/>
<dbReference type="GO" id="GO:0000278">
    <property type="term" value="P:mitotic cell cycle"/>
    <property type="evidence" value="ECO:0007669"/>
    <property type="project" value="InterPro"/>
</dbReference>
<keyword evidence="6" id="KW-0963">Cytoplasm</keyword>
<dbReference type="EMBL" id="ML210253">
    <property type="protein sequence ID" value="TFK21969.1"/>
    <property type="molecule type" value="Genomic_DNA"/>
</dbReference>
<keyword evidence="12" id="KW-0175">Coiled coil</keyword>
<dbReference type="GO" id="GO:0051301">
    <property type="term" value="P:cell division"/>
    <property type="evidence" value="ECO:0007669"/>
    <property type="project" value="UniProtKB-KW"/>
</dbReference>
<evidence type="ECO:0000256" key="17">
    <source>
        <dbReference type="ARBA" id="ARBA00044152"/>
    </source>
</evidence>
<evidence type="ECO:0000256" key="18">
    <source>
        <dbReference type="ARBA" id="ARBA00044358"/>
    </source>
</evidence>
<feature type="compositionally biased region" description="Basic and acidic residues" evidence="19">
    <location>
        <begin position="207"/>
        <end position="245"/>
    </location>
</feature>
<evidence type="ECO:0000313" key="21">
    <source>
        <dbReference type="Proteomes" id="UP000307440"/>
    </source>
</evidence>
<evidence type="ECO:0000256" key="11">
    <source>
        <dbReference type="ARBA" id="ARBA00022838"/>
    </source>
</evidence>
<evidence type="ECO:0000256" key="9">
    <source>
        <dbReference type="ARBA" id="ARBA00022776"/>
    </source>
</evidence>
<evidence type="ECO:0000256" key="5">
    <source>
        <dbReference type="ARBA" id="ARBA00022454"/>
    </source>
</evidence>
<keyword evidence="21" id="KW-1185">Reference proteome</keyword>
<dbReference type="GO" id="GO:0005874">
    <property type="term" value="C:microtubule"/>
    <property type="evidence" value="ECO:0007669"/>
    <property type="project" value="UniProtKB-KW"/>
</dbReference>
<proteinExistence type="inferred from homology"/>
<evidence type="ECO:0000256" key="14">
    <source>
        <dbReference type="ARBA" id="ARBA00023242"/>
    </source>
</evidence>
<keyword evidence="8" id="KW-0493">Microtubule</keyword>
<comment type="similarity">
    <text evidence="4">Belongs to the DASH complex DUO1 family.</text>
</comment>
<keyword evidence="15" id="KW-0131">Cell cycle</keyword>
<dbReference type="Pfam" id="PF08651">
    <property type="entry name" value="DASH_Duo1"/>
    <property type="match status" value="1"/>
</dbReference>
<evidence type="ECO:0000256" key="1">
    <source>
        <dbReference type="ARBA" id="ARBA00004123"/>
    </source>
</evidence>
<accession>A0A5C3KNA1</accession>
<feature type="region of interest" description="Disordered" evidence="19">
    <location>
        <begin position="60"/>
        <end position="111"/>
    </location>
</feature>
<gene>
    <name evidence="20" type="ORF">FA15DRAFT_672009</name>
</gene>
<dbReference type="GO" id="GO:0042729">
    <property type="term" value="C:DASH complex"/>
    <property type="evidence" value="ECO:0007669"/>
    <property type="project" value="InterPro"/>
</dbReference>
<dbReference type="GO" id="GO:0007059">
    <property type="term" value="P:chromosome segregation"/>
    <property type="evidence" value="ECO:0007669"/>
    <property type="project" value="UniProtKB-KW"/>
</dbReference>
<evidence type="ECO:0000256" key="6">
    <source>
        <dbReference type="ARBA" id="ARBA00022490"/>
    </source>
</evidence>
<evidence type="ECO:0000256" key="8">
    <source>
        <dbReference type="ARBA" id="ARBA00022701"/>
    </source>
</evidence>
<dbReference type="AlphaFoldDB" id="A0A5C3KNA1"/>
<keyword evidence="11" id="KW-0995">Kinetochore</keyword>
<evidence type="ECO:0000256" key="13">
    <source>
        <dbReference type="ARBA" id="ARBA00023212"/>
    </source>
</evidence>
<evidence type="ECO:0000256" key="10">
    <source>
        <dbReference type="ARBA" id="ARBA00022829"/>
    </source>
</evidence>
<evidence type="ECO:0000256" key="19">
    <source>
        <dbReference type="SAM" id="MobiDB-lite"/>
    </source>
</evidence>
<dbReference type="GO" id="GO:0072686">
    <property type="term" value="C:mitotic spindle"/>
    <property type="evidence" value="ECO:0007669"/>
    <property type="project" value="InterPro"/>
</dbReference>
<keyword evidence="5" id="KW-0158">Chromosome</keyword>
<reference evidence="20 21" key="1">
    <citation type="journal article" date="2019" name="Nat. Ecol. Evol.">
        <title>Megaphylogeny resolves global patterns of mushroom evolution.</title>
        <authorList>
            <person name="Varga T."/>
            <person name="Krizsan K."/>
            <person name="Foldi C."/>
            <person name="Dima B."/>
            <person name="Sanchez-Garcia M."/>
            <person name="Sanchez-Ramirez S."/>
            <person name="Szollosi G.J."/>
            <person name="Szarkandi J.G."/>
            <person name="Papp V."/>
            <person name="Albert L."/>
            <person name="Andreopoulos W."/>
            <person name="Angelini C."/>
            <person name="Antonin V."/>
            <person name="Barry K.W."/>
            <person name="Bougher N.L."/>
            <person name="Buchanan P."/>
            <person name="Buyck B."/>
            <person name="Bense V."/>
            <person name="Catcheside P."/>
            <person name="Chovatia M."/>
            <person name="Cooper J."/>
            <person name="Damon W."/>
            <person name="Desjardin D."/>
            <person name="Finy P."/>
            <person name="Geml J."/>
            <person name="Haridas S."/>
            <person name="Hughes K."/>
            <person name="Justo A."/>
            <person name="Karasinski D."/>
            <person name="Kautmanova I."/>
            <person name="Kiss B."/>
            <person name="Kocsube S."/>
            <person name="Kotiranta H."/>
            <person name="LaButti K.M."/>
            <person name="Lechner B.E."/>
            <person name="Liimatainen K."/>
            <person name="Lipzen A."/>
            <person name="Lukacs Z."/>
            <person name="Mihaltcheva S."/>
            <person name="Morgado L.N."/>
            <person name="Niskanen T."/>
            <person name="Noordeloos M.E."/>
            <person name="Ohm R.A."/>
            <person name="Ortiz-Santana B."/>
            <person name="Ovrebo C."/>
            <person name="Racz N."/>
            <person name="Riley R."/>
            <person name="Savchenko A."/>
            <person name="Shiryaev A."/>
            <person name="Soop K."/>
            <person name="Spirin V."/>
            <person name="Szebenyi C."/>
            <person name="Tomsovsky M."/>
            <person name="Tulloss R.E."/>
            <person name="Uehling J."/>
            <person name="Grigoriev I.V."/>
            <person name="Vagvolgyi C."/>
            <person name="Papp T."/>
            <person name="Martin F.M."/>
            <person name="Miettinen O."/>
            <person name="Hibbett D.S."/>
            <person name="Nagy L.G."/>
        </authorList>
    </citation>
    <scope>NUCLEOTIDE SEQUENCE [LARGE SCALE GENOMIC DNA]</scope>
    <source>
        <strain evidence="20 21">CBS 121175</strain>
    </source>
</reference>